<evidence type="ECO:0000313" key="1">
    <source>
        <dbReference type="EMBL" id="TGL82837.1"/>
    </source>
</evidence>
<dbReference type="EMBL" id="RQGM01000052">
    <property type="protein sequence ID" value="TGL82837.1"/>
    <property type="molecule type" value="Genomic_DNA"/>
</dbReference>
<sequence length="202" mass="22998">MSMTKIGISLLSFLFGFVLLVEDGSAGTLSFREKKKSIERKIRILEESKKAIPFQKQTENWNRLVDLRDRFQTSYRSGSAQEREEALLLLERAVPQVTADFAQEGKSFAKNLIVSYSEGYLRVKNHPEDAPLSASREEKAANYFRMAKEELGQAEKFDRDRNDFYAIVLYGRSIQYSLSAMEIIGLETPAGFAGILKKKIKP</sequence>
<evidence type="ECO:0000313" key="2">
    <source>
        <dbReference type="Proteomes" id="UP000297613"/>
    </source>
</evidence>
<proteinExistence type="predicted"/>
<reference evidence="1 2" key="1">
    <citation type="journal article" date="2019" name="PLoS Negl. Trop. Dis.">
        <title>Revisiting the worldwide diversity of Leptospira species in the environment.</title>
        <authorList>
            <person name="Vincent A.T."/>
            <person name="Schiettekatte O."/>
            <person name="Bourhy P."/>
            <person name="Veyrier F.J."/>
            <person name="Picardeau M."/>
        </authorList>
    </citation>
    <scope>NUCLEOTIDE SEQUENCE [LARGE SCALE GENOMIC DNA]</scope>
    <source>
        <strain evidence="1 2">201702445</strain>
    </source>
</reference>
<dbReference type="AlphaFoldDB" id="A0A6N4QMY7"/>
<gene>
    <name evidence="1" type="ORF">EHQ83_12885</name>
</gene>
<organism evidence="1 2">
    <name type="scientific">Leptospira yasudae</name>
    <dbReference type="NCBI Taxonomy" id="2202201"/>
    <lineage>
        <taxon>Bacteria</taxon>
        <taxon>Pseudomonadati</taxon>
        <taxon>Spirochaetota</taxon>
        <taxon>Spirochaetia</taxon>
        <taxon>Leptospirales</taxon>
        <taxon>Leptospiraceae</taxon>
        <taxon>Leptospira</taxon>
    </lineage>
</organism>
<dbReference type="Proteomes" id="UP000297613">
    <property type="component" value="Unassembled WGS sequence"/>
</dbReference>
<comment type="caution">
    <text evidence="1">The sequence shown here is derived from an EMBL/GenBank/DDBJ whole genome shotgun (WGS) entry which is preliminary data.</text>
</comment>
<accession>A0A6N4QMY7</accession>
<name>A0A6N4QMY7_9LEPT</name>
<protein>
    <submittedName>
        <fullName evidence="1">Uncharacterized protein</fullName>
    </submittedName>
</protein>